<proteinExistence type="predicted"/>
<sequence length="253" mass="26826">MGDTPRASAGECTAGSARREVIAGIGPRGEIRFASGARAVLSSLRWPDDDAASRAELETFAGRALLVVPRGVADRWGREHVDALTEDGEADPAGRLIAAGLAFADPGEADALCRPALRQVEAAARSRGLGVWRPPRPGAGDGAALRALAGRFAVVEGLIRHVGERPGRTYLDFAPRGADGLVVTVPKRTWREMAARGLTASTLSARRVRVRGIVELWRNPTIEAATADAIERLDDEAPEPHHGTARDDSGARR</sequence>
<dbReference type="SUPFAM" id="SSF50199">
    <property type="entry name" value="Staphylococcal nuclease"/>
    <property type="match status" value="1"/>
</dbReference>
<evidence type="ECO:0000256" key="1">
    <source>
        <dbReference type="SAM" id="MobiDB-lite"/>
    </source>
</evidence>
<reference evidence="2 3" key="1">
    <citation type="submission" date="2023-07" db="EMBL/GenBank/DDBJ databases">
        <title>Genomic Encyclopedia of Type Strains, Phase IV (KMG-IV): sequencing the most valuable type-strain genomes for metagenomic binning, comparative biology and taxonomic classification.</title>
        <authorList>
            <person name="Goeker M."/>
        </authorList>
    </citation>
    <scope>NUCLEOTIDE SEQUENCE [LARGE SCALE GENOMIC DNA]</scope>
    <source>
        <strain evidence="2 3">DSM 19013</strain>
    </source>
</reference>
<keyword evidence="3" id="KW-1185">Reference proteome</keyword>
<gene>
    <name evidence="2" type="ORF">QO012_002944</name>
</gene>
<evidence type="ECO:0008006" key="4">
    <source>
        <dbReference type="Google" id="ProtNLM"/>
    </source>
</evidence>
<name>A0ABU0I3E6_9HYPH</name>
<organism evidence="2 3">
    <name type="scientific">Methylobacterium aerolatum</name>
    <dbReference type="NCBI Taxonomy" id="418708"/>
    <lineage>
        <taxon>Bacteria</taxon>
        <taxon>Pseudomonadati</taxon>
        <taxon>Pseudomonadota</taxon>
        <taxon>Alphaproteobacteria</taxon>
        <taxon>Hyphomicrobiales</taxon>
        <taxon>Methylobacteriaceae</taxon>
        <taxon>Methylobacterium</taxon>
    </lineage>
</organism>
<comment type="caution">
    <text evidence="2">The sequence shown here is derived from an EMBL/GenBank/DDBJ whole genome shotgun (WGS) entry which is preliminary data.</text>
</comment>
<evidence type="ECO:0000313" key="3">
    <source>
        <dbReference type="Proteomes" id="UP001231124"/>
    </source>
</evidence>
<dbReference type="EMBL" id="JAUSVP010000008">
    <property type="protein sequence ID" value="MDQ0448435.1"/>
    <property type="molecule type" value="Genomic_DNA"/>
</dbReference>
<feature type="compositionally biased region" description="Basic and acidic residues" evidence="1">
    <location>
        <begin position="238"/>
        <end position="253"/>
    </location>
</feature>
<dbReference type="Proteomes" id="UP001231124">
    <property type="component" value="Unassembled WGS sequence"/>
</dbReference>
<accession>A0ABU0I3E6</accession>
<evidence type="ECO:0000313" key="2">
    <source>
        <dbReference type="EMBL" id="MDQ0448435.1"/>
    </source>
</evidence>
<dbReference type="InterPro" id="IPR035437">
    <property type="entry name" value="SNase_OB-fold_sf"/>
</dbReference>
<dbReference type="RefSeq" id="WP_238202432.1">
    <property type="nucleotide sequence ID" value="NZ_BPQE01000011.1"/>
</dbReference>
<protein>
    <recommendedName>
        <fullName evidence="4">Nuclease</fullName>
    </recommendedName>
</protein>
<feature type="region of interest" description="Disordered" evidence="1">
    <location>
        <begin position="230"/>
        <end position="253"/>
    </location>
</feature>